<feature type="region of interest" description="Disordered" evidence="3">
    <location>
        <begin position="129"/>
        <end position="228"/>
    </location>
</feature>
<dbReference type="Pfam" id="PF12205">
    <property type="entry name" value="GIT1_C"/>
    <property type="match status" value="1"/>
</dbReference>
<feature type="region of interest" description="Disordered" evidence="3">
    <location>
        <begin position="550"/>
        <end position="575"/>
    </location>
</feature>
<feature type="region of interest" description="Disordered" evidence="3">
    <location>
        <begin position="242"/>
        <end position="438"/>
    </location>
</feature>
<evidence type="ECO:0000313" key="5">
    <source>
        <dbReference type="EMBL" id="CDP33340.1"/>
    </source>
</evidence>
<gene>
    <name evidence="5" type="ORF">GNLVRS02_ARAD1A07238g</name>
</gene>
<feature type="compositionally biased region" description="Basic and acidic residues" evidence="3">
    <location>
        <begin position="411"/>
        <end position="427"/>
    </location>
</feature>
<evidence type="ECO:0000256" key="3">
    <source>
        <dbReference type="SAM" id="MobiDB-lite"/>
    </source>
</evidence>
<keyword evidence="1" id="KW-0677">Repeat</keyword>
<feature type="compositionally biased region" description="Polar residues" evidence="3">
    <location>
        <begin position="145"/>
        <end position="162"/>
    </location>
</feature>
<evidence type="ECO:0000256" key="1">
    <source>
        <dbReference type="ARBA" id="ARBA00022737"/>
    </source>
</evidence>
<dbReference type="GO" id="GO:0005078">
    <property type="term" value="F:MAP-kinase scaffold activity"/>
    <property type="evidence" value="ECO:0007669"/>
    <property type="project" value="TreeGrafter"/>
</dbReference>
<proteinExistence type="predicted"/>
<feature type="compositionally biased region" description="Basic and acidic residues" evidence="3">
    <location>
        <begin position="185"/>
        <end position="195"/>
    </location>
</feature>
<dbReference type="SMART" id="SM00555">
    <property type="entry name" value="GIT"/>
    <property type="match status" value="2"/>
</dbReference>
<reference evidence="5" key="1">
    <citation type="submission" date="2014-02" db="EMBL/GenBank/DDBJ databases">
        <authorList>
            <person name="Genoscope - CEA"/>
        </authorList>
    </citation>
    <scope>NUCLEOTIDE SEQUENCE</scope>
    <source>
        <strain evidence="5">LS3</strain>
    </source>
</reference>
<organism evidence="5">
    <name type="scientific">Blastobotrys adeninivorans</name>
    <name type="common">Yeast</name>
    <name type="synonym">Arxula adeninivorans</name>
    <dbReference type="NCBI Taxonomy" id="409370"/>
    <lineage>
        <taxon>Eukaryota</taxon>
        <taxon>Fungi</taxon>
        <taxon>Dikarya</taxon>
        <taxon>Ascomycota</taxon>
        <taxon>Saccharomycotina</taxon>
        <taxon>Dipodascomycetes</taxon>
        <taxon>Dipodascales</taxon>
        <taxon>Trichomonascaceae</taxon>
        <taxon>Blastobotrys</taxon>
    </lineage>
</organism>
<dbReference type="PANTHER" id="PTHR21601">
    <property type="entry name" value="SPA2 PROTEIN"/>
    <property type="match status" value="1"/>
</dbReference>
<dbReference type="EMBL" id="HG937691">
    <property type="protein sequence ID" value="CDP33340.1"/>
    <property type="molecule type" value="Genomic_DNA"/>
</dbReference>
<dbReference type="Pfam" id="PF23742">
    <property type="entry name" value="VBS_C3G9"/>
    <property type="match status" value="1"/>
</dbReference>
<feature type="compositionally biased region" description="Acidic residues" evidence="3">
    <location>
        <begin position="336"/>
        <end position="355"/>
    </location>
</feature>
<evidence type="ECO:0000256" key="2">
    <source>
        <dbReference type="SAM" id="Coils"/>
    </source>
</evidence>
<feature type="compositionally biased region" description="Basic and acidic residues" evidence="3">
    <location>
        <begin position="383"/>
        <end position="400"/>
    </location>
</feature>
<dbReference type="InterPro" id="IPR013724">
    <property type="entry name" value="GIT_SHD"/>
</dbReference>
<feature type="region of interest" description="Disordered" evidence="3">
    <location>
        <begin position="64"/>
        <end position="96"/>
    </location>
</feature>
<name>A0A060SWR0_BLAAD</name>
<feature type="domain" description="GIT Spa2 homology (SHD)" evidence="4">
    <location>
        <begin position="46"/>
        <end position="76"/>
    </location>
</feature>
<accession>A0A060SWR0</accession>
<dbReference type="PhylomeDB" id="A0A060SWR0"/>
<feature type="compositionally biased region" description="Basic and acidic residues" evidence="3">
    <location>
        <begin position="266"/>
        <end position="284"/>
    </location>
</feature>
<dbReference type="InterPro" id="IPR039892">
    <property type="entry name" value="Spa2/Sph1"/>
</dbReference>
<dbReference type="Gene3D" id="1.20.120.330">
    <property type="entry name" value="Nucleotidyltransferases domain 2"/>
    <property type="match status" value="1"/>
</dbReference>
<dbReference type="InterPro" id="IPR056439">
    <property type="entry name" value="VBS_C3G9"/>
</dbReference>
<dbReference type="PANTHER" id="PTHR21601:SF0">
    <property type="entry name" value="PROTEIN SPA2-RELATED"/>
    <property type="match status" value="1"/>
</dbReference>
<dbReference type="Pfam" id="PF08518">
    <property type="entry name" value="GIT_SHD"/>
    <property type="match status" value="2"/>
</dbReference>
<sequence length="1196" mass="133693">MTAPSAGPKSMDGPSDELAEHYVNTFCAFLGVAPGYLPVSVQESKGREKLTKLAGPQLLELSTDVYDESQRRSSPESPDFLLPRDDFHPKRNQGRKKLHVLSPTRFRDLCTDIVLELYRRYPQLDKHEEQLEQEEQERAAASMDNPLNQHPENTQWYPSPVTNAPHDPQASPVPDQQYHSTLDPRYQDRSVDHPDQTYPQHATERSEQHYPVYNGQNYPDQNPAHPEQAHSAFPTIQVDSADDFDKTNQSNLNPNGLNSNGSIHSVESKGFDFEQAHPEEDAVHDAASTDDQVQVTDDVTPDRILDSPEAPKNNPPSTTRQPLKATTIIPEKSTLVEEDDDEDEDEEDGEQDEGQVTDNDRGLPHEEESEHNSVPEQVYPENSSRRSREMFMRNSLRDSTLDSIAEDPEEETSRELQEPVGDNDRNSQKFNSYLSVGGQATPPEADFYLDGMNMNRNRLSQISRASFMTENPDELRDQIRDRDEQIQMLVTEGSRMDDNINKLEAKLADAEAAKTSLVEENGRLHELVSELELKKDELASQIDQLKSNHGEELSNLQDQLRQAQEQSDKMQTDYQELQSKHDELNEKSVSLGQQLAETQNLVNTHSNDNNGLSKQLNELQSQVSTHEEHKKALDGQLAGLLDKVTTSEETINNLRKQLAEKDRILEKNGSSSRGIDGGDIAGVALGAGAGALVGAGVSSGSDPELQEKYEQLQKEHERLNLEFQEQQRITEQVKAEASEFLEEMRRLASHRSTDSSYSTIDDESSSKIQSLKVEVQEWKSRYLRAKSRLRDVRSSTHGAKEIFQTSIESAVTPIGKSSPYYDPDHGRIRDTTVTRFQVAMDDFLTKSRTDPGNLMDHLHNLVVATRGVNQDVTDFSKDSEELGELSMLTSLVSSTANHLITSTRNHTTSGGLSPVSVLDAAASDLTAAVISLIKTAKIRPGNDADDIKIPPRPQSSEFGSIADTGEIYVANNTSADNLSDTTATSATTMTTTTTATPAVRGLGVAERIMNEENDVDDEDAQRRITVKKRYANEYSREISKVVQNFDVEDPDNTIPELQAYLEEQTVAVIESIQSLLTGIRDNSIMGQLRPHIGKITVSVDQMIEATGNSMKQTKNWQLKDKGEYILANLADCSQRLTNIMVDTEHLNHEDHPEKYLKQRLAGILFDMAKCTKELVKTVEEVSLTSDIHHIDEQLAA</sequence>
<reference evidence="5" key="2">
    <citation type="submission" date="2014-06" db="EMBL/GenBank/DDBJ databases">
        <title>The complete genome of Blastobotrys (Arxula) adeninivorans LS3 - a yeast of biotechnological interest.</title>
        <authorList>
            <person name="Kunze G."/>
            <person name="Gaillardin C."/>
            <person name="Czernicka M."/>
            <person name="Durrens P."/>
            <person name="Martin T."/>
            <person name="Boer E."/>
            <person name="Gabaldon T."/>
            <person name="Cruz J."/>
            <person name="Talla E."/>
            <person name="Marck C."/>
            <person name="Goffeau A."/>
            <person name="Barbe V."/>
            <person name="Baret P."/>
            <person name="Baronian K."/>
            <person name="Beier S."/>
            <person name="Bleykasten C."/>
            <person name="Bode R."/>
            <person name="Casaregola S."/>
            <person name="Despons L."/>
            <person name="Fairhead C."/>
            <person name="Giersberg M."/>
            <person name="Gierski P."/>
            <person name="Hahnel U."/>
            <person name="Hartmann A."/>
            <person name="Jankowska D."/>
            <person name="Jubin C."/>
            <person name="Jung P."/>
            <person name="Lafontaine I."/>
            <person name="Leh-Louis V."/>
            <person name="Lemaire M."/>
            <person name="Marcet-Houben M."/>
            <person name="Mascher M."/>
            <person name="Morel G."/>
            <person name="Richard G.-F."/>
            <person name="Riechen J."/>
            <person name="Sacerdot C."/>
            <person name="Sarkar A."/>
            <person name="Savel G."/>
            <person name="Schacherer J."/>
            <person name="Sherman D."/>
            <person name="Straub M.-L."/>
            <person name="Stein N."/>
            <person name="Thierry A."/>
            <person name="Trautwein-Schult A."/>
            <person name="Westhof E."/>
            <person name="Worch S."/>
            <person name="Dujon B."/>
            <person name="Souciet J.-L."/>
            <person name="Wincker P."/>
            <person name="Scholz U."/>
            <person name="Neuveglise N."/>
        </authorList>
    </citation>
    <scope>NUCLEOTIDE SEQUENCE</scope>
    <source>
        <strain evidence="5">LS3</strain>
    </source>
</reference>
<protein>
    <submittedName>
        <fullName evidence="5">ARAD1A07238p</fullName>
    </submittedName>
</protein>
<dbReference type="InterPro" id="IPR022018">
    <property type="entry name" value="GIT1_C"/>
</dbReference>
<dbReference type="SUPFAM" id="SSF90257">
    <property type="entry name" value="Myosin rod fragments"/>
    <property type="match status" value="1"/>
</dbReference>
<dbReference type="Gene3D" id="1.20.1170.10">
    <property type="match status" value="1"/>
</dbReference>
<feature type="domain" description="GIT Spa2 homology (SHD)" evidence="4">
    <location>
        <begin position="94"/>
        <end position="126"/>
    </location>
</feature>
<evidence type="ECO:0000259" key="4">
    <source>
        <dbReference type="SMART" id="SM00555"/>
    </source>
</evidence>
<feature type="compositionally biased region" description="Basic and acidic residues" evidence="3">
    <location>
        <begin position="358"/>
        <end position="373"/>
    </location>
</feature>
<feature type="compositionally biased region" description="Low complexity" evidence="3">
    <location>
        <begin position="289"/>
        <end position="298"/>
    </location>
</feature>
<keyword evidence="2" id="KW-0175">Coiled coil</keyword>
<feature type="compositionally biased region" description="Polar residues" evidence="3">
    <location>
        <begin position="554"/>
        <end position="565"/>
    </location>
</feature>
<dbReference type="AlphaFoldDB" id="A0A060SWR0"/>
<feature type="compositionally biased region" description="Low complexity" evidence="3">
    <location>
        <begin position="248"/>
        <end position="262"/>
    </location>
</feature>
<feature type="coiled-coil region" evidence="2">
    <location>
        <begin position="702"/>
        <end position="729"/>
    </location>
</feature>